<evidence type="ECO:0000256" key="1">
    <source>
        <dbReference type="SAM" id="MobiDB-lite"/>
    </source>
</evidence>
<comment type="caution">
    <text evidence="2">The sequence shown here is derived from an EMBL/GenBank/DDBJ whole genome shotgun (WGS) entry which is preliminary data.</text>
</comment>
<feature type="region of interest" description="Disordered" evidence="1">
    <location>
        <begin position="16"/>
        <end position="36"/>
    </location>
</feature>
<feature type="compositionally biased region" description="Low complexity" evidence="1">
    <location>
        <begin position="17"/>
        <end position="28"/>
    </location>
</feature>
<gene>
    <name evidence="2" type="ORF">LTR97_008906</name>
</gene>
<evidence type="ECO:0000313" key="2">
    <source>
        <dbReference type="EMBL" id="KAK5695400.1"/>
    </source>
</evidence>
<accession>A0AAN7WC33</accession>
<name>A0AAN7WC33_9PEZI</name>
<proteinExistence type="predicted"/>
<dbReference type="Proteomes" id="UP001310594">
    <property type="component" value="Unassembled WGS sequence"/>
</dbReference>
<reference evidence="2" key="1">
    <citation type="submission" date="2023-08" db="EMBL/GenBank/DDBJ databases">
        <title>Black Yeasts Isolated from many extreme environments.</title>
        <authorList>
            <person name="Coleine C."/>
            <person name="Stajich J.E."/>
            <person name="Selbmann L."/>
        </authorList>
    </citation>
    <scope>NUCLEOTIDE SEQUENCE</scope>
    <source>
        <strain evidence="2">CCFEE 5810</strain>
    </source>
</reference>
<dbReference type="AlphaFoldDB" id="A0AAN7WC33"/>
<sequence length="178" mass="19589">MDAVIEVCGTALARVEATTSSSSTNSPAMNPPAYTPGRSIHDLRVQIIANGTILKPRADPNRAADNHIELIMAKWHSNAPSLISPVLEKQKHLSEKQRLAYLPTTATMPESSSATDGKHYAVLIVRSYSKQDIRILIKGEPKDTIEEALEWMLDATEKEVHSLVVKFGRAERETCAVM</sequence>
<protein>
    <submittedName>
        <fullName evidence="2">Uncharacterized protein</fullName>
    </submittedName>
</protein>
<dbReference type="EMBL" id="JAVRQU010000014">
    <property type="protein sequence ID" value="KAK5695400.1"/>
    <property type="molecule type" value="Genomic_DNA"/>
</dbReference>
<organism evidence="2 3">
    <name type="scientific">Elasticomyces elasticus</name>
    <dbReference type="NCBI Taxonomy" id="574655"/>
    <lineage>
        <taxon>Eukaryota</taxon>
        <taxon>Fungi</taxon>
        <taxon>Dikarya</taxon>
        <taxon>Ascomycota</taxon>
        <taxon>Pezizomycotina</taxon>
        <taxon>Dothideomycetes</taxon>
        <taxon>Dothideomycetidae</taxon>
        <taxon>Mycosphaerellales</taxon>
        <taxon>Teratosphaeriaceae</taxon>
        <taxon>Elasticomyces</taxon>
    </lineage>
</organism>
<evidence type="ECO:0000313" key="3">
    <source>
        <dbReference type="Proteomes" id="UP001310594"/>
    </source>
</evidence>